<feature type="compositionally biased region" description="Acidic residues" evidence="1">
    <location>
        <begin position="330"/>
        <end position="340"/>
    </location>
</feature>
<comment type="caution">
    <text evidence="3">The sequence shown here is derived from an EMBL/GenBank/DDBJ whole genome shotgun (WGS) entry which is preliminary data.</text>
</comment>
<sequence length="340" mass="38316">MTLRFLMVSMAISALLAGFSHLHAQNAVHPASLERPEMSLAMSDLSVPETLQGDPEIRQAWSIWVLEKSQWDSLVIERNQLEISAHNLDLRLAELEIDPASNEPKNRVAHAGILADGELIREEVDRIDVELVVSRNHLRETSLRILERIDAAIGDRKETIPRNVHDFRENLLVWQGMSPLIPTIEVEIGPEDTPDDLRDKAAYLRDLADGLDHLAGVLERRLESLRREERLLRGAEELWDEADFLDDGGSWQSQGEAPLRFRIEGAHSPINAKPGSVLFYTPDGAWNLDDLLEERPTTEGEMRRVLGILSSAQEEVAFQSDSARAQAERLEEEAVELETP</sequence>
<keyword evidence="2" id="KW-0732">Signal</keyword>
<feature type="signal peptide" evidence="2">
    <location>
        <begin position="1"/>
        <end position="24"/>
    </location>
</feature>
<dbReference type="Proteomes" id="UP000777784">
    <property type="component" value="Unassembled WGS sequence"/>
</dbReference>
<evidence type="ECO:0000313" key="4">
    <source>
        <dbReference type="Proteomes" id="UP000777784"/>
    </source>
</evidence>
<evidence type="ECO:0000256" key="2">
    <source>
        <dbReference type="SAM" id="SignalP"/>
    </source>
</evidence>
<name>A0A948W3K8_UNCEI</name>
<dbReference type="EMBL" id="JAHJDP010000048">
    <property type="protein sequence ID" value="MBU2691207.1"/>
    <property type="molecule type" value="Genomic_DNA"/>
</dbReference>
<feature type="chain" id="PRO_5037934932" description="TolC family protein" evidence="2">
    <location>
        <begin position="25"/>
        <end position="340"/>
    </location>
</feature>
<gene>
    <name evidence="3" type="ORF">KJ970_09780</name>
</gene>
<accession>A0A948W3K8</accession>
<evidence type="ECO:0008006" key="5">
    <source>
        <dbReference type="Google" id="ProtNLM"/>
    </source>
</evidence>
<evidence type="ECO:0000313" key="3">
    <source>
        <dbReference type="EMBL" id="MBU2691207.1"/>
    </source>
</evidence>
<dbReference type="AlphaFoldDB" id="A0A948W3K8"/>
<feature type="region of interest" description="Disordered" evidence="1">
    <location>
        <begin position="317"/>
        <end position="340"/>
    </location>
</feature>
<proteinExistence type="predicted"/>
<organism evidence="3 4">
    <name type="scientific">Eiseniibacteriota bacterium</name>
    <dbReference type="NCBI Taxonomy" id="2212470"/>
    <lineage>
        <taxon>Bacteria</taxon>
        <taxon>Candidatus Eiseniibacteriota</taxon>
    </lineage>
</organism>
<protein>
    <recommendedName>
        <fullName evidence="5">TolC family protein</fullName>
    </recommendedName>
</protein>
<reference evidence="3" key="1">
    <citation type="submission" date="2021-05" db="EMBL/GenBank/DDBJ databases">
        <title>Energy efficiency and biological interactions define the core microbiome of deep oligotrophic groundwater.</title>
        <authorList>
            <person name="Mehrshad M."/>
            <person name="Lopez-Fernandez M."/>
            <person name="Bell E."/>
            <person name="Bernier-Latmani R."/>
            <person name="Bertilsson S."/>
            <person name="Dopson M."/>
        </authorList>
    </citation>
    <scope>NUCLEOTIDE SEQUENCE</scope>
    <source>
        <strain evidence="3">Modern_marine.mb.64</strain>
    </source>
</reference>
<evidence type="ECO:0000256" key="1">
    <source>
        <dbReference type="SAM" id="MobiDB-lite"/>
    </source>
</evidence>